<evidence type="ECO:0000313" key="1">
    <source>
        <dbReference type="EMBL" id="GAH93843.1"/>
    </source>
</evidence>
<dbReference type="EMBL" id="BARU01048156">
    <property type="protein sequence ID" value="GAH93843.1"/>
    <property type="molecule type" value="Genomic_DNA"/>
</dbReference>
<organism evidence="1">
    <name type="scientific">marine sediment metagenome</name>
    <dbReference type="NCBI Taxonomy" id="412755"/>
    <lineage>
        <taxon>unclassified sequences</taxon>
        <taxon>metagenomes</taxon>
        <taxon>ecological metagenomes</taxon>
    </lineage>
</organism>
<reference evidence="1" key="1">
    <citation type="journal article" date="2014" name="Front. Microbiol.">
        <title>High frequency of phylogenetically diverse reductive dehalogenase-homologous genes in deep subseafloor sedimentary metagenomes.</title>
        <authorList>
            <person name="Kawai M."/>
            <person name="Futagami T."/>
            <person name="Toyoda A."/>
            <person name="Takaki Y."/>
            <person name="Nishi S."/>
            <person name="Hori S."/>
            <person name="Arai W."/>
            <person name="Tsubouchi T."/>
            <person name="Morono Y."/>
            <person name="Uchiyama I."/>
            <person name="Ito T."/>
            <person name="Fujiyama A."/>
            <person name="Inagaki F."/>
            <person name="Takami H."/>
        </authorList>
    </citation>
    <scope>NUCLEOTIDE SEQUENCE</scope>
    <source>
        <strain evidence="1">Expedition CK06-06</strain>
    </source>
</reference>
<proteinExistence type="predicted"/>
<accession>X1LI54</accession>
<gene>
    <name evidence="1" type="ORF">S03H2_71739</name>
</gene>
<name>X1LI54_9ZZZZ</name>
<dbReference type="AlphaFoldDB" id="X1LI54"/>
<comment type="caution">
    <text evidence="1">The sequence shown here is derived from an EMBL/GenBank/DDBJ whole genome shotgun (WGS) entry which is preliminary data.</text>
</comment>
<protein>
    <submittedName>
        <fullName evidence="1">Uncharacterized protein</fullName>
    </submittedName>
</protein>
<feature type="non-terminal residue" evidence="1">
    <location>
        <position position="66"/>
    </location>
</feature>
<sequence length="66" mass="7410">MVRRCYLDIDMLGEITTLRITCCGNKVLKDYVPTDPDEVHFLVIELDTAVFCGESPGCGKYPEIIV</sequence>